<dbReference type="CDD" id="cd10918">
    <property type="entry name" value="CE4_NodB_like_5s_6s"/>
    <property type="match status" value="1"/>
</dbReference>
<dbReference type="RefSeq" id="WP_311703239.1">
    <property type="nucleotide sequence ID" value="NZ_JAVREL010000002.1"/>
</dbReference>
<dbReference type="SUPFAM" id="SSF88713">
    <property type="entry name" value="Glycoside hydrolase/deacetylase"/>
    <property type="match status" value="1"/>
</dbReference>
<comment type="caution">
    <text evidence="4">The sequence shown here is derived from an EMBL/GenBank/DDBJ whole genome shotgun (WGS) entry which is preliminary data.</text>
</comment>
<evidence type="ECO:0000259" key="3">
    <source>
        <dbReference type="PROSITE" id="PS51677"/>
    </source>
</evidence>
<keyword evidence="2" id="KW-0732">Signal</keyword>
<dbReference type="InterPro" id="IPR011330">
    <property type="entry name" value="Glyco_hydro/deAcase_b/a-brl"/>
</dbReference>
<dbReference type="InterPro" id="IPR002509">
    <property type="entry name" value="NODB_dom"/>
</dbReference>
<evidence type="ECO:0000313" key="5">
    <source>
        <dbReference type="Proteomes" id="UP001183246"/>
    </source>
</evidence>
<dbReference type="PROSITE" id="PS51677">
    <property type="entry name" value="NODB"/>
    <property type="match status" value="1"/>
</dbReference>
<keyword evidence="4" id="KW-0378">Hydrolase</keyword>
<proteinExistence type="predicted"/>
<organism evidence="4 5">
    <name type="scientific">Streptomyces litchfieldiae</name>
    <dbReference type="NCBI Taxonomy" id="3075543"/>
    <lineage>
        <taxon>Bacteria</taxon>
        <taxon>Bacillati</taxon>
        <taxon>Actinomycetota</taxon>
        <taxon>Actinomycetes</taxon>
        <taxon>Kitasatosporales</taxon>
        <taxon>Streptomycetaceae</taxon>
        <taxon>Streptomyces</taxon>
    </lineage>
</organism>
<name>A0ABU2MKH7_9ACTN</name>
<dbReference type="Proteomes" id="UP001183246">
    <property type="component" value="Unassembled WGS sequence"/>
</dbReference>
<dbReference type="EC" id="3.-.-.-" evidence="4"/>
<gene>
    <name evidence="4" type="ORF">RM590_05625</name>
</gene>
<feature type="domain" description="NodB homology" evidence="3">
    <location>
        <begin position="68"/>
        <end position="254"/>
    </location>
</feature>
<evidence type="ECO:0000313" key="4">
    <source>
        <dbReference type="EMBL" id="MDT0342110.1"/>
    </source>
</evidence>
<sequence length="254" mass="27609">MSVDAAAAAQPLWLFMYHSVGYAASDPYRITVTPDRLHSQLAWLRRRGLRGVSVAELLRARAVGRAARLVGLTFDDGYRDFLDTALPLLRGHGCTATVFVLPGRLHGSNAWDDDGPRKRLLNADGIRAVAAAGMEIGSHGMTHLSLPSVADEVLEREVAHSRARLAEITGAPPTGFCYPYGAVDERAVEAVRAAGYGYACAVSPGRLTGQFALPRIHIGERDTALRLRLKRKLHPWRRRPVPSLPAPAVVGEPR</sequence>
<reference evidence="5" key="1">
    <citation type="submission" date="2023-07" db="EMBL/GenBank/DDBJ databases">
        <title>30 novel species of actinomycetes from the DSMZ collection.</title>
        <authorList>
            <person name="Nouioui I."/>
        </authorList>
    </citation>
    <scope>NUCLEOTIDE SEQUENCE [LARGE SCALE GENOMIC DNA]</scope>
    <source>
        <strain evidence="5">DSM 44938</strain>
    </source>
</reference>
<keyword evidence="5" id="KW-1185">Reference proteome</keyword>
<dbReference type="EMBL" id="JAVREL010000002">
    <property type="protein sequence ID" value="MDT0342110.1"/>
    <property type="molecule type" value="Genomic_DNA"/>
</dbReference>
<evidence type="ECO:0000256" key="1">
    <source>
        <dbReference type="ARBA" id="ARBA00004613"/>
    </source>
</evidence>
<dbReference type="Pfam" id="PF01522">
    <property type="entry name" value="Polysacc_deac_1"/>
    <property type="match status" value="1"/>
</dbReference>
<accession>A0ABU2MKH7</accession>
<comment type="subcellular location">
    <subcellularLocation>
        <location evidence="1">Secreted</location>
    </subcellularLocation>
</comment>
<dbReference type="GO" id="GO:0016787">
    <property type="term" value="F:hydrolase activity"/>
    <property type="evidence" value="ECO:0007669"/>
    <property type="project" value="UniProtKB-KW"/>
</dbReference>
<dbReference type="PANTHER" id="PTHR34216:SF3">
    <property type="entry name" value="POLY-BETA-1,6-N-ACETYL-D-GLUCOSAMINE N-DEACETYLASE"/>
    <property type="match status" value="1"/>
</dbReference>
<dbReference type="Gene3D" id="3.20.20.370">
    <property type="entry name" value="Glycoside hydrolase/deacetylase"/>
    <property type="match status" value="1"/>
</dbReference>
<dbReference type="PANTHER" id="PTHR34216">
    <property type="match status" value="1"/>
</dbReference>
<evidence type="ECO:0000256" key="2">
    <source>
        <dbReference type="ARBA" id="ARBA00022729"/>
    </source>
</evidence>
<protein>
    <submittedName>
        <fullName evidence="4">Polysaccharide deacetylase family protein</fullName>
        <ecNumber evidence="4">3.-.-.-</ecNumber>
    </submittedName>
</protein>
<dbReference type="InterPro" id="IPR051398">
    <property type="entry name" value="Polysacch_Deacetylase"/>
</dbReference>